<comment type="similarity">
    <text evidence="1">Belongs to the ATP-dependent AMP-binding enzyme family.</text>
</comment>
<evidence type="ECO:0000259" key="6">
    <source>
        <dbReference type="Pfam" id="PF00501"/>
    </source>
</evidence>
<name>A0A1B3ZIR0_9SPHN</name>
<dbReference type="InterPro" id="IPR042099">
    <property type="entry name" value="ANL_N_sf"/>
</dbReference>
<protein>
    <recommendedName>
        <fullName evidence="5">3-methylmercaptopropionyl-CoA ligase</fullName>
        <ecNumber evidence="4">6.2.1.44</ecNumber>
    </recommendedName>
</protein>
<comment type="catalytic activity">
    <reaction evidence="3">
        <text>3-(methylsulfanyl)propanoate + ATP + CoA = 3-(methylsulfanyl)propanoyl-CoA + AMP + diphosphate</text>
        <dbReference type="Rhea" id="RHEA:43052"/>
        <dbReference type="ChEBI" id="CHEBI:30616"/>
        <dbReference type="ChEBI" id="CHEBI:33019"/>
        <dbReference type="ChEBI" id="CHEBI:49016"/>
        <dbReference type="ChEBI" id="CHEBI:57287"/>
        <dbReference type="ChEBI" id="CHEBI:82815"/>
        <dbReference type="ChEBI" id="CHEBI:456215"/>
        <dbReference type="EC" id="6.2.1.44"/>
    </reaction>
    <physiologicalReaction direction="left-to-right" evidence="3">
        <dbReference type="Rhea" id="RHEA:43053"/>
    </physiologicalReaction>
</comment>
<keyword evidence="9" id="KW-1185">Reference proteome</keyword>
<evidence type="ECO:0000256" key="1">
    <source>
        <dbReference type="ARBA" id="ARBA00006432"/>
    </source>
</evidence>
<feature type="domain" description="AMP-dependent synthetase/ligase" evidence="6">
    <location>
        <begin position="27"/>
        <end position="371"/>
    </location>
</feature>
<evidence type="ECO:0000256" key="5">
    <source>
        <dbReference type="ARBA" id="ARBA00067668"/>
    </source>
</evidence>
<dbReference type="InterPro" id="IPR050237">
    <property type="entry name" value="ATP-dep_AMP-bd_enzyme"/>
</dbReference>
<sequence length="533" mass="58026">MVNIAGREAYSYPLLIGQLLASVKQYRTTEIVSAGRRFSYVALRERIHRLASLLRSLGVQAGDTVAVMDWDSHRYLECYFAIPMMGAVLQTVNVRLSRDVIGFTLRQAGAKLLLCHAEFEPVVEDLRDALPDLEHVVRLIDGDEPGTYEALLAAALPEFPFSDFDENAIATTFHTTGTTGDPKQVFFTHRQIVLHTLAASATLANQPDGQGLRRSDVYMPMTPLFHVHAWGLPYIATMLGLKQVYPGRYDPGTLLALKKQEGVTFSHGVPTLLRMVLDAASESLAPWTMLVGGSALSPDLAREAARKGIVTVCGYGMSETGPILSIGRSGPEDTIDSKCRAGFPIPLVHMRTEPDGRGELQVRAPWVTQGYAAQDASDALWEDGWLHTQDIAEIDPDGGVRIVDRIKDVIKTGGEWVSSIEIEALLMSHPAVSEAAVIAIPSKKWGERPKAFVVGSPGTAAPPPQELRAFLAQFATGGHISPYAVPDEIVFRDSLPRTSVGKIDKRLLRQNAESEPNAVLSTRIATQGDIHGP</sequence>
<reference evidence="8 9" key="1">
    <citation type="submission" date="2016-01" db="EMBL/GenBank/DDBJ databases">
        <title>Complete genome and mega plasmid sequence of Sphingomonas panacis DCY99 elicits systemic resistance in rice to Xanthomonas oryzae.</title>
        <authorList>
            <person name="Kim Y.J."/>
            <person name="Yang D.C."/>
            <person name="Sing P."/>
        </authorList>
    </citation>
    <scope>NUCLEOTIDE SEQUENCE [LARGE SCALE GENOMIC DNA]</scope>
    <source>
        <strain evidence="8 9">DCY99</strain>
        <plasmid evidence="9">Plasmid</plasmid>
    </source>
</reference>
<accession>A0A1B3ZIR0</accession>
<evidence type="ECO:0000259" key="7">
    <source>
        <dbReference type="Pfam" id="PF13193"/>
    </source>
</evidence>
<keyword evidence="8" id="KW-0614">Plasmid</keyword>
<dbReference type="GO" id="GO:0016877">
    <property type="term" value="F:ligase activity, forming carbon-sulfur bonds"/>
    <property type="evidence" value="ECO:0007669"/>
    <property type="project" value="UniProtKB-ARBA"/>
</dbReference>
<dbReference type="KEGG" id="span:AWL63_24050"/>
<dbReference type="Pfam" id="PF00501">
    <property type="entry name" value="AMP-binding"/>
    <property type="match status" value="1"/>
</dbReference>
<dbReference type="Pfam" id="PF13193">
    <property type="entry name" value="AMP-binding_C"/>
    <property type="match status" value="1"/>
</dbReference>
<proteinExistence type="inferred from homology"/>
<dbReference type="SUPFAM" id="SSF56801">
    <property type="entry name" value="Acetyl-CoA synthetase-like"/>
    <property type="match status" value="1"/>
</dbReference>
<dbReference type="PANTHER" id="PTHR43767:SF11">
    <property type="entry name" value="MEDIUM-CHAIN-FATTY-ACID--COA LIGASE"/>
    <property type="match status" value="1"/>
</dbReference>
<dbReference type="EMBL" id="CP014169">
    <property type="protein sequence ID" value="AOH87318.1"/>
    <property type="molecule type" value="Genomic_DNA"/>
</dbReference>
<gene>
    <name evidence="8" type="ORF">AWL63_24050</name>
</gene>
<evidence type="ECO:0000256" key="2">
    <source>
        <dbReference type="ARBA" id="ARBA00022598"/>
    </source>
</evidence>
<dbReference type="Gene3D" id="3.40.50.12780">
    <property type="entry name" value="N-terminal domain of ligase-like"/>
    <property type="match status" value="1"/>
</dbReference>
<dbReference type="AlphaFoldDB" id="A0A1B3ZIR0"/>
<evidence type="ECO:0000313" key="8">
    <source>
        <dbReference type="EMBL" id="AOH87318.1"/>
    </source>
</evidence>
<dbReference type="EC" id="6.2.1.44" evidence="4"/>
<dbReference type="Proteomes" id="UP000094256">
    <property type="component" value="Plasmid unnamed"/>
</dbReference>
<dbReference type="Gene3D" id="3.30.300.30">
    <property type="match status" value="1"/>
</dbReference>
<dbReference type="NCBIfam" id="NF004837">
    <property type="entry name" value="PRK06187.1"/>
    <property type="match status" value="1"/>
</dbReference>
<dbReference type="InterPro" id="IPR045851">
    <property type="entry name" value="AMP-bd_C_sf"/>
</dbReference>
<evidence type="ECO:0000313" key="9">
    <source>
        <dbReference type="Proteomes" id="UP000094256"/>
    </source>
</evidence>
<dbReference type="PANTHER" id="PTHR43767">
    <property type="entry name" value="LONG-CHAIN-FATTY-ACID--COA LIGASE"/>
    <property type="match status" value="1"/>
</dbReference>
<feature type="domain" description="AMP-binding enzyme C-terminal" evidence="7">
    <location>
        <begin position="421"/>
        <end position="502"/>
    </location>
</feature>
<dbReference type="InterPro" id="IPR025110">
    <property type="entry name" value="AMP-bd_C"/>
</dbReference>
<keyword evidence="2 8" id="KW-0436">Ligase</keyword>
<dbReference type="InterPro" id="IPR000873">
    <property type="entry name" value="AMP-dep_synth/lig_dom"/>
</dbReference>
<organism evidence="8 9">
    <name type="scientific">Sphingomonas panacis</name>
    <dbReference type="NCBI Taxonomy" id="1560345"/>
    <lineage>
        <taxon>Bacteria</taxon>
        <taxon>Pseudomonadati</taxon>
        <taxon>Pseudomonadota</taxon>
        <taxon>Alphaproteobacteria</taxon>
        <taxon>Sphingomonadales</taxon>
        <taxon>Sphingomonadaceae</taxon>
        <taxon>Sphingomonas</taxon>
    </lineage>
</organism>
<geneLocation type="plasmid" evidence="9"/>
<dbReference type="FunFam" id="3.30.300.30:FF:000008">
    <property type="entry name" value="2,3-dihydroxybenzoate-AMP ligase"/>
    <property type="match status" value="1"/>
</dbReference>
<evidence type="ECO:0000256" key="3">
    <source>
        <dbReference type="ARBA" id="ARBA00051915"/>
    </source>
</evidence>
<evidence type="ECO:0000256" key="4">
    <source>
        <dbReference type="ARBA" id="ARBA00066616"/>
    </source>
</evidence>